<feature type="region of interest" description="Disordered" evidence="1">
    <location>
        <begin position="1"/>
        <end position="48"/>
    </location>
</feature>
<comment type="caution">
    <text evidence="2">The sequence shown here is derived from an EMBL/GenBank/DDBJ whole genome shotgun (WGS) entry which is preliminary data.</text>
</comment>
<reference evidence="2 3" key="1">
    <citation type="submission" date="2019-03" db="EMBL/GenBank/DDBJ databases">
        <title>The genome sequence of a newly discovered highly antifungal drug resistant Aspergillus species, Aspergillus tanneri NIH 1004.</title>
        <authorList>
            <person name="Mounaud S."/>
            <person name="Singh I."/>
            <person name="Joardar V."/>
            <person name="Pakala S."/>
            <person name="Pakala S."/>
            <person name="Venepally P."/>
            <person name="Hoover J."/>
            <person name="Nierman W."/>
            <person name="Chung J."/>
            <person name="Losada L."/>
        </authorList>
    </citation>
    <scope>NUCLEOTIDE SEQUENCE [LARGE SCALE GENOMIC DNA]</scope>
    <source>
        <strain evidence="2 3">NIH1004</strain>
    </source>
</reference>
<evidence type="ECO:0000256" key="1">
    <source>
        <dbReference type="SAM" id="MobiDB-lite"/>
    </source>
</evidence>
<name>A0A4S3J8H6_9EURO</name>
<evidence type="ECO:0000313" key="3">
    <source>
        <dbReference type="Proteomes" id="UP000308092"/>
    </source>
</evidence>
<protein>
    <submittedName>
        <fullName evidence="2">Uncharacterized protein</fullName>
    </submittedName>
</protein>
<dbReference type="EMBL" id="SOSA01000440">
    <property type="protein sequence ID" value="THC91172.1"/>
    <property type="molecule type" value="Genomic_DNA"/>
</dbReference>
<dbReference type="STRING" id="1220188.A0A4S3J8H6"/>
<sequence length="48" mass="5489">MASREFKQMAPVSLREVEGNPSTKETDDLNLARMGKRPVLKRRSEISE</sequence>
<dbReference type="Proteomes" id="UP000308092">
    <property type="component" value="Unassembled WGS sequence"/>
</dbReference>
<accession>A0A4S3J8H6</accession>
<dbReference type="VEuPathDB" id="FungiDB:EYZ11_009361"/>
<gene>
    <name evidence="2" type="ORF">EYZ11_009361</name>
</gene>
<organism evidence="2 3">
    <name type="scientific">Aspergillus tanneri</name>
    <dbReference type="NCBI Taxonomy" id="1220188"/>
    <lineage>
        <taxon>Eukaryota</taxon>
        <taxon>Fungi</taxon>
        <taxon>Dikarya</taxon>
        <taxon>Ascomycota</taxon>
        <taxon>Pezizomycotina</taxon>
        <taxon>Eurotiomycetes</taxon>
        <taxon>Eurotiomycetidae</taxon>
        <taxon>Eurotiales</taxon>
        <taxon>Aspergillaceae</taxon>
        <taxon>Aspergillus</taxon>
        <taxon>Aspergillus subgen. Circumdati</taxon>
    </lineage>
</organism>
<keyword evidence="3" id="KW-1185">Reference proteome</keyword>
<dbReference type="AlphaFoldDB" id="A0A4S3J8H6"/>
<proteinExistence type="predicted"/>
<evidence type="ECO:0000313" key="2">
    <source>
        <dbReference type="EMBL" id="THC91172.1"/>
    </source>
</evidence>